<name>A0A2S9YLF1_9BACT</name>
<organism evidence="2 3">
    <name type="scientific">Enhygromyxa salina</name>
    <dbReference type="NCBI Taxonomy" id="215803"/>
    <lineage>
        <taxon>Bacteria</taxon>
        <taxon>Pseudomonadati</taxon>
        <taxon>Myxococcota</taxon>
        <taxon>Polyangia</taxon>
        <taxon>Nannocystales</taxon>
        <taxon>Nannocystaceae</taxon>
        <taxon>Enhygromyxa</taxon>
    </lineage>
</organism>
<dbReference type="EMBL" id="PVNK01000004">
    <property type="protein sequence ID" value="PRQ05882.1"/>
    <property type="molecule type" value="Genomic_DNA"/>
</dbReference>
<dbReference type="SUPFAM" id="SSF69318">
    <property type="entry name" value="Integrin alpha N-terminal domain"/>
    <property type="match status" value="1"/>
</dbReference>
<evidence type="ECO:0000313" key="2">
    <source>
        <dbReference type="EMBL" id="PRQ05882.1"/>
    </source>
</evidence>
<dbReference type="OrthoDB" id="58662at2"/>
<keyword evidence="1" id="KW-0732">Signal</keyword>
<proteinExistence type="predicted"/>
<dbReference type="Pfam" id="PF13517">
    <property type="entry name" value="FG-GAP_3"/>
    <property type="match status" value="1"/>
</dbReference>
<evidence type="ECO:0000313" key="3">
    <source>
        <dbReference type="Proteomes" id="UP000237968"/>
    </source>
</evidence>
<dbReference type="Proteomes" id="UP000237968">
    <property type="component" value="Unassembled WGS sequence"/>
</dbReference>
<dbReference type="PANTHER" id="PTHR46580">
    <property type="entry name" value="SENSOR KINASE-RELATED"/>
    <property type="match status" value="1"/>
</dbReference>
<evidence type="ECO:0000256" key="1">
    <source>
        <dbReference type="ARBA" id="ARBA00022729"/>
    </source>
</evidence>
<sequence length="482" mass="51757">MAAVPDYESVPPVELCKVFDNMNAVGECDETAPPDAFEPDVQWSWWGPDGKTESFVPALVANLTDDNEDGEIDLCDTPDVVVVAANFPFEAHIYVLDGATGALHFQIPPFVAYTITPAIGDIDGDGLPEIVAGNGPGFGGPAHFMAFEHDGTHKWTASEPWEHAQGGSIALADLDNDGDVEIMGGQVVLDHLGQTVFVAPDQIGLQPINTAVTAADLDGDGDLEVVLGQSAYHHDGAEVYFDIGVTPGFPQVANLDEDPEPEILVTNNRGLTLLEHDGAITYVNVKPDGIWTALRPAAIHDFDGDGLAEFSVSSASVYSVFEPAPSPVWSALIDDSSGSAGGTAFDFNGDGRAEAMYADEQQLFIFDDLGAPLLTVPRSARTLTEYPTVADVDNDGSAEIIVVSDAGFDEDQTAPTVQVIRDVEDRWIQARRIWNQHTYHVTNVREDGTIPQWEQPNWATLNTFRTNAQIEGGEICKPEPVG</sequence>
<keyword evidence="3" id="KW-1185">Reference proteome</keyword>
<reference evidence="2 3" key="1">
    <citation type="submission" date="2018-03" db="EMBL/GenBank/DDBJ databases">
        <title>Draft Genome Sequences of the Obligatory Marine Myxobacteria Enhygromyxa salina SWB005.</title>
        <authorList>
            <person name="Poehlein A."/>
            <person name="Moghaddam J.A."/>
            <person name="Harms H."/>
            <person name="Alanjari M."/>
            <person name="Koenig G.M."/>
            <person name="Daniel R."/>
            <person name="Schaeberle T.F."/>
        </authorList>
    </citation>
    <scope>NUCLEOTIDE SEQUENCE [LARGE SCALE GENOMIC DNA]</scope>
    <source>
        <strain evidence="2 3">SWB005</strain>
    </source>
</reference>
<dbReference type="InterPro" id="IPR028994">
    <property type="entry name" value="Integrin_alpha_N"/>
</dbReference>
<dbReference type="InterPro" id="IPR013517">
    <property type="entry name" value="FG-GAP"/>
</dbReference>
<gene>
    <name evidence="2" type="ORF">ENSA5_00510</name>
</gene>
<accession>A0A2S9YLF1</accession>
<dbReference type="AlphaFoldDB" id="A0A2S9YLF1"/>
<comment type="caution">
    <text evidence="2">The sequence shown here is derived from an EMBL/GenBank/DDBJ whole genome shotgun (WGS) entry which is preliminary data.</text>
</comment>
<dbReference type="PANTHER" id="PTHR46580:SF4">
    <property type="entry name" value="ATP_GTP-BINDING PROTEIN"/>
    <property type="match status" value="1"/>
</dbReference>
<protein>
    <submittedName>
        <fullName evidence="2">FG-GAP repeat protein</fullName>
    </submittedName>
</protein>